<sequence>MMRPGDGFSGTAARFFLVSLLGVGLDLGLAAALMAGMALSPRTAATAGFCAAVLLNYVLHEKVTFVRHDNALSARRLGGFALGSLAVLGVRLGALELLLRVPLLKAMAGGFTAVLLAAGVSFAFGFTVSRLLIFRRR</sequence>
<name>A0ABS0J221_9BACT</name>
<evidence type="ECO:0000256" key="3">
    <source>
        <dbReference type="ARBA" id="ARBA00022692"/>
    </source>
</evidence>
<evidence type="ECO:0000256" key="4">
    <source>
        <dbReference type="ARBA" id="ARBA00022989"/>
    </source>
</evidence>
<dbReference type="Pfam" id="PF04138">
    <property type="entry name" value="GtrA_DPMS_TM"/>
    <property type="match status" value="1"/>
</dbReference>
<evidence type="ECO:0000256" key="1">
    <source>
        <dbReference type="ARBA" id="ARBA00004141"/>
    </source>
</evidence>
<proteinExistence type="inferred from homology"/>
<evidence type="ECO:0000313" key="9">
    <source>
        <dbReference type="Proteomes" id="UP001194469"/>
    </source>
</evidence>
<keyword evidence="9" id="KW-1185">Reference proteome</keyword>
<feature type="domain" description="GtrA/DPMS transmembrane" evidence="7">
    <location>
        <begin position="14"/>
        <end position="134"/>
    </location>
</feature>
<gene>
    <name evidence="8" type="ORF">FVW20_05205</name>
</gene>
<keyword evidence="3 6" id="KW-0812">Transmembrane</keyword>
<evidence type="ECO:0000259" key="7">
    <source>
        <dbReference type="Pfam" id="PF04138"/>
    </source>
</evidence>
<dbReference type="InterPro" id="IPR051401">
    <property type="entry name" value="GtrA_CellWall_Glycosyl"/>
</dbReference>
<dbReference type="PANTHER" id="PTHR38459:SF1">
    <property type="entry name" value="PROPHAGE BACTOPRENOL-LINKED GLUCOSE TRANSLOCASE HOMOLOG"/>
    <property type="match status" value="1"/>
</dbReference>
<dbReference type="RefSeq" id="WP_196608588.1">
    <property type="nucleotide sequence ID" value="NZ_VRYY01000111.1"/>
</dbReference>
<keyword evidence="5 6" id="KW-0472">Membrane</keyword>
<evidence type="ECO:0000256" key="6">
    <source>
        <dbReference type="SAM" id="Phobius"/>
    </source>
</evidence>
<evidence type="ECO:0000256" key="5">
    <source>
        <dbReference type="ARBA" id="ARBA00023136"/>
    </source>
</evidence>
<dbReference type="PANTHER" id="PTHR38459">
    <property type="entry name" value="PROPHAGE BACTOPRENOL-LINKED GLUCOSE TRANSLOCASE HOMOLOG"/>
    <property type="match status" value="1"/>
</dbReference>
<organism evidence="8 9">
    <name type="scientific">Nitratidesulfovibrio oxamicus</name>
    <dbReference type="NCBI Taxonomy" id="32016"/>
    <lineage>
        <taxon>Bacteria</taxon>
        <taxon>Pseudomonadati</taxon>
        <taxon>Thermodesulfobacteriota</taxon>
        <taxon>Desulfovibrionia</taxon>
        <taxon>Desulfovibrionales</taxon>
        <taxon>Desulfovibrionaceae</taxon>
        <taxon>Nitratidesulfovibrio</taxon>
    </lineage>
</organism>
<feature type="transmembrane region" description="Helical" evidence="6">
    <location>
        <begin position="111"/>
        <end position="133"/>
    </location>
</feature>
<evidence type="ECO:0000313" key="8">
    <source>
        <dbReference type="EMBL" id="MBG3876441.1"/>
    </source>
</evidence>
<feature type="transmembrane region" description="Helical" evidence="6">
    <location>
        <begin position="12"/>
        <end position="33"/>
    </location>
</feature>
<protein>
    <submittedName>
        <fullName evidence="8">GtrA family protein</fullName>
    </submittedName>
</protein>
<keyword evidence="4 6" id="KW-1133">Transmembrane helix</keyword>
<dbReference type="InterPro" id="IPR007267">
    <property type="entry name" value="GtrA_DPMS_TM"/>
</dbReference>
<comment type="caution">
    <text evidence="8">The sequence shown here is derived from an EMBL/GenBank/DDBJ whole genome shotgun (WGS) entry which is preliminary data.</text>
</comment>
<feature type="transmembrane region" description="Helical" evidence="6">
    <location>
        <begin position="80"/>
        <end position="99"/>
    </location>
</feature>
<comment type="similarity">
    <text evidence="2">Belongs to the GtrA family.</text>
</comment>
<dbReference type="EMBL" id="VRYY01000111">
    <property type="protein sequence ID" value="MBG3876441.1"/>
    <property type="molecule type" value="Genomic_DNA"/>
</dbReference>
<feature type="transmembrane region" description="Helical" evidence="6">
    <location>
        <begin position="39"/>
        <end position="59"/>
    </location>
</feature>
<comment type="subcellular location">
    <subcellularLocation>
        <location evidence="1">Membrane</location>
        <topology evidence="1">Multi-pass membrane protein</topology>
    </subcellularLocation>
</comment>
<evidence type="ECO:0000256" key="2">
    <source>
        <dbReference type="ARBA" id="ARBA00009399"/>
    </source>
</evidence>
<dbReference type="Proteomes" id="UP001194469">
    <property type="component" value="Unassembled WGS sequence"/>
</dbReference>
<reference evidence="8 9" key="1">
    <citation type="submission" date="2019-08" db="EMBL/GenBank/DDBJ databases">
        <authorList>
            <person name="Luo N."/>
        </authorList>
    </citation>
    <scope>NUCLEOTIDE SEQUENCE [LARGE SCALE GENOMIC DNA]</scope>
    <source>
        <strain evidence="8 9">NCIMB 9442</strain>
    </source>
</reference>
<accession>A0ABS0J221</accession>